<evidence type="ECO:0000256" key="9">
    <source>
        <dbReference type="ARBA" id="ARBA00031694"/>
    </source>
</evidence>
<dbReference type="Proteomes" id="UP001165083">
    <property type="component" value="Unassembled WGS sequence"/>
</dbReference>
<comment type="function">
    <text evidence="10">Essential for the assembly of the distal half of centrioles, required for centriole elongation. Acts as a negative regulator of centriole elongation.</text>
</comment>
<keyword evidence="7" id="KW-0206">Cytoskeleton</keyword>
<evidence type="ECO:0000256" key="5">
    <source>
        <dbReference type="ARBA" id="ARBA00022737"/>
    </source>
</evidence>
<dbReference type="AlphaFoldDB" id="A0A9W7CR98"/>
<sequence>MEELQEQIVRAEAQQKQRDEMLDRFSEFTAKRPRLIRWGGQHLLAACFRAWNKATQRTVAKRSALRRLLGQRYKRQQLVSFYHWKVNVQQLQQQNQLQDQRDRYEDRIVGTDKEYQLKIHQLQQEIEEAKSQVAESQKCRQKLEEDLRLIFLRGVSAMNIEALTVFGSNHSQNLKLGDLGQWVPPSRQQEKKQIAIPTKTTISSSANDLSVGVPEGIRPPEIPNPNSSLGAKLSAPVRIEAPSSVHASPSHGRVPVVRTQMQPSISRASNSWRVSSSSGLRSAEMIRLHELSSPVGHQIMSRSALSFARKSSAPSPTKRRSSSQSNTKYQVELQYMRSTVAPRLSGGGRTVSSTRSPQSSATRRRA</sequence>
<keyword evidence="14" id="KW-1185">Reference proteome</keyword>
<evidence type="ECO:0000256" key="2">
    <source>
        <dbReference type="ARBA" id="ARBA00010411"/>
    </source>
</evidence>
<comment type="subcellular location">
    <subcellularLocation>
        <location evidence="1">Cytoplasm</location>
        <location evidence="1">Cytoskeleton</location>
        <location evidence="1">Microtubule organizing center</location>
        <location evidence="1">Centrosome</location>
        <location evidence="1">Centriole</location>
    </subcellularLocation>
</comment>
<evidence type="ECO:0000256" key="10">
    <source>
        <dbReference type="ARBA" id="ARBA00049959"/>
    </source>
</evidence>
<evidence type="ECO:0000313" key="13">
    <source>
        <dbReference type="EMBL" id="GMF35456.1"/>
    </source>
</evidence>
<evidence type="ECO:0000256" key="3">
    <source>
        <dbReference type="ARBA" id="ARBA00014910"/>
    </source>
</evidence>
<reference evidence="13" key="1">
    <citation type="submission" date="2023-04" db="EMBL/GenBank/DDBJ databases">
        <title>Phytophthora lilii NBRC 32176.</title>
        <authorList>
            <person name="Ichikawa N."/>
            <person name="Sato H."/>
            <person name="Tonouchi N."/>
        </authorList>
    </citation>
    <scope>NUCLEOTIDE SEQUENCE</scope>
    <source>
        <strain evidence="13">NBRC 32176</strain>
    </source>
</reference>
<dbReference type="PANTHER" id="PTHR28618:SF1">
    <property type="entry name" value="CENTROSOMAL PROTEIN POC5"/>
    <property type="match status" value="1"/>
</dbReference>
<dbReference type="PANTHER" id="PTHR28618">
    <property type="entry name" value="CENTROSOMAL PROTEIN POC5"/>
    <property type="match status" value="1"/>
</dbReference>
<organism evidence="13 14">
    <name type="scientific">Phytophthora lilii</name>
    <dbReference type="NCBI Taxonomy" id="2077276"/>
    <lineage>
        <taxon>Eukaryota</taxon>
        <taxon>Sar</taxon>
        <taxon>Stramenopiles</taxon>
        <taxon>Oomycota</taxon>
        <taxon>Peronosporomycetes</taxon>
        <taxon>Peronosporales</taxon>
        <taxon>Peronosporaceae</taxon>
        <taxon>Phytophthora</taxon>
    </lineage>
</organism>
<protein>
    <recommendedName>
        <fullName evidence="3">Centrosomal protein POC5</fullName>
    </recommendedName>
    <alternativeName>
        <fullName evidence="9">Protein of centriole 5</fullName>
    </alternativeName>
</protein>
<name>A0A9W7CR98_9STRA</name>
<feature type="coiled-coil region" evidence="11">
    <location>
        <begin position="87"/>
        <end position="146"/>
    </location>
</feature>
<evidence type="ECO:0000256" key="11">
    <source>
        <dbReference type="SAM" id="Coils"/>
    </source>
</evidence>
<comment type="caution">
    <text evidence="13">The sequence shown here is derived from an EMBL/GenBank/DDBJ whole genome shotgun (WGS) entry which is preliminary data.</text>
</comment>
<evidence type="ECO:0000256" key="12">
    <source>
        <dbReference type="SAM" id="MobiDB-lite"/>
    </source>
</evidence>
<evidence type="ECO:0000313" key="14">
    <source>
        <dbReference type="Proteomes" id="UP001165083"/>
    </source>
</evidence>
<keyword evidence="6 11" id="KW-0175">Coiled coil</keyword>
<keyword evidence="8" id="KW-0131">Cell cycle</keyword>
<feature type="region of interest" description="Disordered" evidence="12">
    <location>
        <begin position="304"/>
        <end position="366"/>
    </location>
</feature>
<dbReference type="GO" id="GO:0005814">
    <property type="term" value="C:centriole"/>
    <property type="evidence" value="ECO:0007669"/>
    <property type="project" value="UniProtKB-SubCell"/>
</dbReference>
<dbReference type="EMBL" id="BSXW01001284">
    <property type="protein sequence ID" value="GMF35456.1"/>
    <property type="molecule type" value="Genomic_DNA"/>
</dbReference>
<keyword evidence="4" id="KW-0963">Cytoplasm</keyword>
<feature type="compositionally biased region" description="Polar residues" evidence="12">
    <location>
        <begin position="357"/>
        <end position="366"/>
    </location>
</feature>
<evidence type="ECO:0000256" key="6">
    <source>
        <dbReference type="ARBA" id="ARBA00023054"/>
    </source>
</evidence>
<dbReference type="OrthoDB" id="68908at2759"/>
<proteinExistence type="inferred from homology"/>
<evidence type="ECO:0000256" key="7">
    <source>
        <dbReference type="ARBA" id="ARBA00023212"/>
    </source>
</evidence>
<evidence type="ECO:0000256" key="1">
    <source>
        <dbReference type="ARBA" id="ARBA00004114"/>
    </source>
</evidence>
<evidence type="ECO:0000256" key="8">
    <source>
        <dbReference type="ARBA" id="ARBA00023306"/>
    </source>
</evidence>
<gene>
    <name evidence="13" type="ORF">Plil01_001506000</name>
</gene>
<keyword evidence="5" id="KW-0677">Repeat</keyword>
<evidence type="ECO:0000256" key="4">
    <source>
        <dbReference type="ARBA" id="ARBA00022490"/>
    </source>
</evidence>
<comment type="similarity">
    <text evidence="2">Belongs to the POC5 family.</text>
</comment>
<dbReference type="InterPro" id="IPR033351">
    <property type="entry name" value="POC5"/>
</dbReference>
<accession>A0A9W7CR98</accession>